<dbReference type="SUPFAM" id="SSF47113">
    <property type="entry name" value="Histone-fold"/>
    <property type="match status" value="1"/>
</dbReference>
<evidence type="ECO:0000313" key="5">
    <source>
        <dbReference type="Proteomes" id="UP001055439"/>
    </source>
</evidence>
<dbReference type="Gene3D" id="1.10.20.10">
    <property type="entry name" value="Histone, subunit A"/>
    <property type="match status" value="1"/>
</dbReference>
<dbReference type="GO" id="GO:0005634">
    <property type="term" value="C:nucleus"/>
    <property type="evidence" value="ECO:0007669"/>
    <property type="project" value="UniProtKB-SubCell"/>
</dbReference>
<dbReference type="PANTHER" id="PTHR23430">
    <property type="entry name" value="HISTONE H2A"/>
    <property type="match status" value="1"/>
</dbReference>
<keyword evidence="1" id="KW-0158">Chromosome</keyword>
<dbReference type="InterPro" id="IPR007125">
    <property type="entry name" value="H2A/H2B/H3"/>
</dbReference>
<dbReference type="Proteomes" id="UP001055439">
    <property type="component" value="Chromosome 2"/>
</dbReference>
<keyword evidence="1" id="KW-0539">Nucleus</keyword>
<dbReference type="InterPro" id="IPR002119">
    <property type="entry name" value="Histone_H2A"/>
</dbReference>
<keyword evidence="5" id="KW-1185">Reference proteome</keyword>
<dbReference type="AlphaFoldDB" id="A0A9E7F762"/>
<dbReference type="GO" id="GO:0030527">
    <property type="term" value="F:structural constituent of chromatin"/>
    <property type="evidence" value="ECO:0007669"/>
    <property type="project" value="InterPro"/>
</dbReference>
<dbReference type="OrthoDB" id="9421954at2759"/>
<comment type="subunit">
    <text evidence="1">The nucleosome is a histone octamer containing two molecules each of H2A, H2B, H3 and H4 assembled in one H3-H4 heterotetramer and two H2A-H2B heterodimers. The octamer wraps approximately 147 bp of DNA.</text>
</comment>
<dbReference type="CDD" id="cd00074">
    <property type="entry name" value="HFD_H2A"/>
    <property type="match status" value="1"/>
</dbReference>
<dbReference type="GO" id="GO:0000786">
    <property type="term" value="C:nucleosome"/>
    <property type="evidence" value="ECO:0007669"/>
    <property type="project" value="UniProtKB-KW"/>
</dbReference>
<sequence length="87" mass="10135">MIFYVSKYKVRVDANALIYLVAILEYLTAKVLELARNAVRDNKKNRIIYRHIKLTIRNAEELSKLLETIMIASDGVLPNIYKTFFAE</sequence>
<protein>
    <recommendedName>
        <fullName evidence="1">Histone H2A</fullName>
    </recommendedName>
</protein>
<gene>
    <name evidence="4" type="ORF">MUK42_27110</name>
</gene>
<evidence type="ECO:0000259" key="2">
    <source>
        <dbReference type="Pfam" id="PF00125"/>
    </source>
</evidence>
<reference evidence="4" key="1">
    <citation type="submission" date="2022-05" db="EMBL/GenBank/DDBJ databases">
        <title>The Musa troglodytarum L. genome provides insights into the mechanism of non-climacteric behaviour and enrichment of carotenoids.</title>
        <authorList>
            <person name="Wang J."/>
        </authorList>
    </citation>
    <scope>NUCLEOTIDE SEQUENCE</scope>
    <source>
        <tissue evidence="4">Leaf</tissue>
    </source>
</reference>
<evidence type="ECO:0000256" key="1">
    <source>
        <dbReference type="RuleBase" id="RU003767"/>
    </source>
</evidence>
<feature type="domain" description="Core Histone H2A/H2B/H3" evidence="2">
    <location>
        <begin position="8"/>
        <end position="57"/>
    </location>
</feature>
<dbReference type="PRINTS" id="PR00620">
    <property type="entry name" value="HISTONEH2A"/>
</dbReference>
<feature type="domain" description="Histone H2A C-terminal" evidence="3">
    <location>
        <begin position="60"/>
        <end position="82"/>
    </location>
</feature>
<dbReference type="InterPro" id="IPR009072">
    <property type="entry name" value="Histone-fold"/>
</dbReference>
<dbReference type="GO" id="GO:0003677">
    <property type="term" value="F:DNA binding"/>
    <property type="evidence" value="ECO:0007669"/>
    <property type="project" value="UniProtKB-KW"/>
</dbReference>
<keyword evidence="1" id="KW-0544">Nucleosome core</keyword>
<keyword evidence="1" id="KW-0238">DNA-binding</keyword>
<dbReference type="InterPro" id="IPR032454">
    <property type="entry name" value="Histone_H2A_C"/>
</dbReference>
<accession>A0A9E7F762</accession>
<name>A0A9E7F762_9LILI</name>
<dbReference type="EMBL" id="CP097504">
    <property type="protein sequence ID" value="URD89921.1"/>
    <property type="molecule type" value="Genomic_DNA"/>
</dbReference>
<comment type="subcellular location">
    <subcellularLocation>
        <location evidence="1">Nucleus</location>
    </subcellularLocation>
</comment>
<evidence type="ECO:0000313" key="4">
    <source>
        <dbReference type="EMBL" id="URD89921.1"/>
    </source>
</evidence>
<dbReference type="Pfam" id="PF16211">
    <property type="entry name" value="Histone_H2A_C"/>
    <property type="match status" value="1"/>
</dbReference>
<dbReference type="Pfam" id="PF00125">
    <property type="entry name" value="Histone"/>
    <property type="match status" value="1"/>
</dbReference>
<proteinExistence type="inferred from homology"/>
<evidence type="ECO:0000259" key="3">
    <source>
        <dbReference type="Pfam" id="PF16211"/>
    </source>
</evidence>
<dbReference type="SMART" id="SM00414">
    <property type="entry name" value="H2A"/>
    <property type="match status" value="1"/>
</dbReference>
<comment type="similarity">
    <text evidence="1">Belongs to the histone H2A family.</text>
</comment>
<organism evidence="4 5">
    <name type="scientific">Musa troglodytarum</name>
    <name type="common">fe'i banana</name>
    <dbReference type="NCBI Taxonomy" id="320322"/>
    <lineage>
        <taxon>Eukaryota</taxon>
        <taxon>Viridiplantae</taxon>
        <taxon>Streptophyta</taxon>
        <taxon>Embryophyta</taxon>
        <taxon>Tracheophyta</taxon>
        <taxon>Spermatophyta</taxon>
        <taxon>Magnoliopsida</taxon>
        <taxon>Liliopsida</taxon>
        <taxon>Zingiberales</taxon>
        <taxon>Musaceae</taxon>
        <taxon>Musa</taxon>
    </lineage>
</organism>
<dbReference type="GO" id="GO:0046982">
    <property type="term" value="F:protein heterodimerization activity"/>
    <property type="evidence" value="ECO:0007669"/>
    <property type="project" value="InterPro"/>
</dbReference>